<evidence type="ECO:0000256" key="5">
    <source>
        <dbReference type="ARBA" id="ARBA00023717"/>
    </source>
</evidence>
<dbReference type="Gene3D" id="3.90.226.10">
    <property type="entry name" value="2-enoyl-CoA Hydratase, Chain A, domain 1"/>
    <property type="match status" value="1"/>
</dbReference>
<dbReference type="SUPFAM" id="SSF52096">
    <property type="entry name" value="ClpP/crotonase"/>
    <property type="match status" value="1"/>
</dbReference>
<name>A0A7H0SRX0_9CORY</name>
<sequence length="259" mass="28015">MALEQEFSTLRCHDDTHALVVELNRPQVRNAIDEVMVTELHQVCAELENNPRVMIITGTEVDVSGKGKRGIFASGADISQLRERRRDDALRGVNSTIFHRISALPMPVIAAIDGYALGGGLELALAADFRVATDRAVFSQPEAGLGIVAAAGALWRLKKAVGEPLAKQMILAGRTLNAQEALEYQLVAGIYPAPELMTAAMDLAGQIAALDPLAVRLSKQLFAMPDSVHPGVDNIAQAICFESAEKFARMDAFLEKRRT</sequence>
<evidence type="ECO:0000313" key="7">
    <source>
        <dbReference type="EMBL" id="QNQ91295.1"/>
    </source>
</evidence>
<dbReference type="GO" id="GO:0006635">
    <property type="term" value="P:fatty acid beta-oxidation"/>
    <property type="evidence" value="ECO:0007669"/>
    <property type="project" value="TreeGrafter"/>
</dbReference>
<comment type="catalytic activity">
    <reaction evidence="5">
        <text>a 4-saturated-(3S)-3-hydroxyacyl-CoA = a (3E)-enoyl-CoA + H2O</text>
        <dbReference type="Rhea" id="RHEA:20724"/>
        <dbReference type="ChEBI" id="CHEBI:15377"/>
        <dbReference type="ChEBI" id="CHEBI:58521"/>
        <dbReference type="ChEBI" id="CHEBI:137480"/>
        <dbReference type="EC" id="4.2.1.17"/>
    </reaction>
</comment>
<evidence type="ECO:0000256" key="3">
    <source>
        <dbReference type="ARBA" id="ARBA00022832"/>
    </source>
</evidence>
<dbReference type="EMBL" id="CP046884">
    <property type="protein sequence ID" value="QNQ91295.1"/>
    <property type="molecule type" value="Genomic_DNA"/>
</dbReference>
<comment type="similarity">
    <text evidence="2 6">Belongs to the enoyl-CoA hydratase/isomerase family.</text>
</comment>
<dbReference type="Proteomes" id="UP000516320">
    <property type="component" value="Chromosome"/>
</dbReference>
<dbReference type="GO" id="GO:0016853">
    <property type="term" value="F:isomerase activity"/>
    <property type="evidence" value="ECO:0007669"/>
    <property type="project" value="UniProtKB-KW"/>
</dbReference>
<evidence type="ECO:0000313" key="8">
    <source>
        <dbReference type="Proteomes" id="UP000516320"/>
    </source>
</evidence>
<keyword evidence="7" id="KW-0413">Isomerase</keyword>
<dbReference type="InterPro" id="IPR001753">
    <property type="entry name" value="Enoyl-CoA_hydra/iso"/>
</dbReference>
<dbReference type="GO" id="GO:0004300">
    <property type="term" value="F:enoyl-CoA hydratase activity"/>
    <property type="evidence" value="ECO:0007669"/>
    <property type="project" value="UniProtKB-EC"/>
</dbReference>
<dbReference type="Pfam" id="PF00378">
    <property type="entry name" value="ECH_1"/>
    <property type="match status" value="1"/>
</dbReference>
<evidence type="ECO:0000256" key="1">
    <source>
        <dbReference type="ARBA" id="ARBA00002994"/>
    </source>
</evidence>
<dbReference type="CDD" id="cd06558">
    <property type="entry name" value="crotonase-like"/>
    <property type="match status" value="1"/>
</dbReference>
<organism evidence="7 8">
    <name type="scientific">Corynebacterium poyangense</name>
    <dbReference type="NCBI Taxonomy" id="2684405"/>
    <lineage>
        <taxon>Bacteria</taxon>
        <taxon>Bacillati</taxon>
        <taxon>Actinomycetota</taxon>
        <taxon>Actinomycetes</taxon>
        <taxon>Mycobacteriales</taxon>
        <taxon>Corynebacteriaceae</taxon>
        <taxon>Corynebacterium</taxon>
    </lineage>
</organism>
<comment type="function">
    <text evidence="1">Could possibly oxidize fatty acids using specific components.</text>
</comment>
<dbReference type="InterPro" id="IPR018376">
    <property type="entry name" value="Enoyl-CoA_hyd/isom_CS"/>
</dbReference>
<accession>A0A7H0SRX0</accession>
<dbReference type="InterPro" id="IPR029045">
    <property type="entry name" value="ClpP/crotonase-like_dom_sf"/>
</dbReference>
<evidence type="ECO:0000256" key="4">
    <source>
        <dbReference type="ARBA" id="ARBA00023709"/>
    </source>
</evidence>
<dbReference type="PANTHER" id="PTHR11941">
    <property type="entry name" value="ENOYL-COA HYDRATASE-RELATED"/>
    <property type="match status" value="1"/>
</dbReference>
<dbReference type="PANTHER" id="PTHR11941:SF54">
    <property type="entry name" value="ENOYL-COA HYDRATASE, MITOCHONDRIAL"/>
    <property type="match status" value="1"/>
</dbReference>
<proteinExistence type="inferred from homology"/>
<dbReference type="AlphaFoldDB" id="A0A7H0SRX0"/>
<reference evidence="7 8" key="1">
    <citation type="submission" date="2019-12" db="EMBL/GenBank/DDBJ databases">
        <title>Corynebacterium sp. nov., isolated from feces of the Anser Albifrons in China.</title>
        <authorList>
            <person name="Liu Q."/>
        </authorList>
    </citation>
    <scope>NUCLEOTIDE SEQUENCE [LARGE SCALE GENOMIC DNA]</scope>
    <source>
        <strain evidence="7 8">4H37-19</strain>
    </source>
</reference>
<keyword evidence="3" id="KW-0443">Lipid metabolism</keyword>
<dbReference type="RefSeq" id="WP_187974607.1">
    <property type="nucleotide sequence ID" value="NZ_CP046884.1"/>
</dbReference>
<dbReference type="PROSITE" id="PS00166">
    <property type="entry name" value="ENOYL_COA_HYDRATASE"/>
    <property type="match status" value="1"/>
</dbReference>
<keyword evidence="3" id="KW-0276">Fatty acid metabolism</keyword>
<gene>
    <name evidence="7" type="ORF">GP475_12115</name>
</gene>
<keyword evidence="8" id="KW-1185">Reference proteome</keyword>
<evidence type="ECO:0000256" key="2">
    <source>
        <dbReference type="ARBA" id="ARBA00005254"/>
    </source>
</evidence>
<dbReference type="KEGG" id="cpoy:GP475_12115"/>
<comment type="catalytic activity">
    <reaction evidence="4">
        <text>a (3S)-3-hydroxyacyl-CoA = a (2E)-enoyl-CoA + H2O</text>
        <dbReference type="Rhea" id="RHEA:16105"/>
        <dbReference type="ChEBI" id="CHEBI:15377"/>
        <dbReference type="ChEBI" id="CHEBI:57318"/>
        <dbReference type="ChEBI" id="CHEBI:58856"/>
        <dbReference type="EC" id="4.2.1.17"/>
    </reaction>
</comment>
<protein>
    <submittedName>
        <fullName evidence="7">Enoyl-CoA hydratase/isomerase family protein</fullName>
    </submittedName>
</protein>
<evidence type="ECO:0000256" key="6">
    <source>
        <dbReference type="RuleBase" id="RU003707"/>
    </source>
</evidence>